<keyword evidence="2" id="KW-1133">Transmembrane helix</keyword>
<feature type="transmembrane region" description="Helical" evidence="2">
    <location>
        <begin position="42"/>
        <end position="65"/>
    </location>
</feature>
<evidence type="ECO:0000313" key="5">
    <source>
        <dbReference type="Proteomes" id="UP000806542"/>
    </source>
</evidence>
<evidence type="ECO:0000256" key="2">
    <source>
        <dbReference type="SAM" id="Phobius"/>
    </source>
</evidence>
<reference evidence="4" key="1">
    <citation type="submission" date="2020-10" db="EMBL/GenBank/DDBJ databases">
        <title>ChiBAC.</title>
        <authorList>
            <person name="Zenner C."/>
            <person name="Hitch T.C.A."/>
            <person name="Clavel T."/>
        </authorList>
    </citation>
    <scope>NUCLEOTIDE SEQUENCE</scope>
    <source>
        <strain evidence="4">DSM 107454</strain>
    </source>
</reference>
<sequence length="277" mass="30022">MNKIQEAFAPVTADAALKEKTAEFLHQKISARQKLFKMRMRYAAAVLVMVLMLSGGFGARFLFWIPVSYIGLDADGSVSLSLSRMDTVVAAEGYSEEDIQLLNTLNLTGKNYTEAIETLLQTPEFMSESGESALSVTVLSDKEEELVAGIQGCQGYQRNSGQCTGVDSEIWEAAQEIGMPAGKYRAYQELVSYDPTVTVEECQNMTMRELREKIAEYTGESVLGSGEHQGQGQNQGKNQGEGQGQNQGKGRQQDQGHGQGQGQGSGNGKGRGNGAER</sequence>
<evidence type="ECO:0000313" key="4">
    <source>
        <dbReference type="EMBL" id="MBE5041135.1"/>
    </source>
</evidence>
<dbReference type="AlphaFoldDB" id="A0A9D5M5S6"/>
<keyword evidence="5" id="KW-1185">Reference proteome</keyword>
<feature type="region of interest" description="Disordered" evidence="1">
    <location>
        <begin position="223"/>
        <end position="277"/>
    </location>
</feature>
<dbReference type="EMBL" id="JADCKB010000036">
    <property type="protein sequence ID" value="MBE5041135.1"/>
    <property type="molecule type" value="Genomic_DNA"/>
</dbReference>
<keyword evidence="2" id="KW-0472">Membrane</keyword>
<gene>
    <name evidence="4" type="ORF">INF28_11780</name>
</gene>
<keyword evidence="2" id="KW-0812">Transmembrane</keyword>
<dbReference type="RefSeq" id="WP_226393668.1">
    <property type="nucleotide sequence ID" value="NZ_JADCKB010000036.1"/>
</dbReference>
<dbReference type="Proteomes" id="UP000806542">
    <property type="component" value="Unassembled WGS sequence"/>
</dbReference>
<comment type="caution">
    <text evidence="4">The sequence shown here is derived from an EMBL/GenBank/DDBJ whole genome shotgun (WGS) entry which is preliminary data.</text>
</comment>
<proteinExistence type="predicted"/>
<organism evidence="4 5">
    <name type="scientific">Ructibacterium gallinarum</name>
    <dbReference type="NCBI Taxonomy" id="2779355"/>
    <lineage>
        <taxon>Bacteria</taxon>
        <taxon>Bacillati</taxon>
        <taxon>Bacillota</taxon>
        <taxon>Clostridia</taxon>
        <taxon>Eubacteriales</taxon>
        <taxon>Oscillospiraceae</taxon>
        <taxon>Ructibacterium</taxon>
    </lineage>
</organism>
<evidence type="ECO:0000259" key="3">
    <source>
        <dbReference type="Pfam" id="PF23750"/>
    </source>
</evidence>
<dbReference type="Pfam" id="PF23750">
    <property type="entry name" value="RsgI_M"/>
    <property type="match status" value="1"/>
</dbReference>
<feature type="compositionally biased region" description="Gly residues" evidence="1">
    <location>
        <begin position="257"/>
        <end position="277"/>
    </location>
</feature>
<dbReference type="InterPro" id="IPR055431">
    <property type="entry name" value="RsgI_M"/>
</dbReference>
<protein>
    <recommendedName>
        <fullName evidence="3">Anti-sigma factor RsgI-like middle domain-containing protein</fullName>
    </recommendedName>
</protein>
<feature type="domain" description="Anti-sigma factor RsgI-like middle" evidence="3">
    <location>
        <begin position="67"/>
        <end position="189"/>
    </location>
</feature>
<evidence type="ECO:0000256" key="1">
    <source>
        <dbReference type="SAM" id="MobiDB-lite"/>
    </source>
</evidence>
<name>A0A9D5M5S6_9FIRM</name>
<feature type="compositionally biased region" description="Low complexity" evidence="1">
    <location>
        <begin position="224"/>
        <end position="238"/>
    </location>
</feature>
<accession>A0A9D5M5S6</accession>